<keyword evidence="2" id="KW-1185">Reference proteome</keyword>
<gene>
    <name evidence="1" type="ORF">CEXT_724091</name>
</gene>
<comment type="caution">
    <text evidence="1">The sequence shown here is derived from an EMBL/GenBank/DDBJ whole genome shotgun (WGS) entry which is preliminary data.</text>
</comment>
<organism evidence="1 2">
    <name type="scientific">Caerostris extrusa</name>
    <name type="common">Bark spider</name>
    <name type="synonym">Caerostris bankana</name>
    <dbReference type="NCBI Taxonomy" id="172846"/>
    <lineage>
        <taxon>Eukaryota</taxon>
        <taxon>Metazoa</taxon>
        <taxon>Ecdysozoa</taxon>
        <taxon>Arthropoda</taxon>
        <taxon>Chelicerata</taxon>
        <taxon>Arachnida</taxon>
        <taxon>Araneae</taxon>
        <taxon>Araneomorphae</taxon>
        <taxon>Entelegynae</taxon>
        <taxon>Araneoidea</taxon>
        <taxon>Araneidae</taxon>
        <taxon>Caerostris</taxon>
    </lineage>
</organism>
<protein>
    <submittedName>
        <fullName evidence="1">Uncharacterized protein</fullName>
    </submittedName>
</protein>
<dbReference type="Proteomes" id="UP001054945">
    <property type="component" value="Unassembled WGS sequence"/>
</dbReference>
<reference evidence="1 2" key="1">
    <citation type="submission" date="2021-06" db="EMBL/GenBank/DDBJ databases">
        <title>Caerostris extrusa draft genome.</title>
        <authorList>
            <person name="Kono N."/>
            <person name="Arakawa K."/>
        </authorList>
    </citation>
    <scope>NUCLEOTIDE SEQUENCE [LARGE SCALE GENOMIC DNA]</scope>
</reference>
<dbReference type="AlphaFoldDB" id="A0AAV4QRV7"/>
<dbReference type="EMBL" id="BPLR01006566">
    <property type="protein sequence ID" value="GIY10826.1"/>
    <property type="molecule type" value="Genomic_DNA"/>
</dbReference>
<sequence length="89" mass="10661">MHTERKTSNFKPKLEEPYIITTQRSPVSYRVANLDSRNTPIEIYHVLVLKPFMNVETTQNGPLYKREEGIRKVMSFPLRVVTWQQKWRL</sequence>
<proteinExistence type="predicted"/>
<accession>A0AAV4QRV7</accession>
<evidence type="ECO:0000313" key="1">
    <source>
        <dbReference type="EMBL" id="GIY10826.1"/>
    </source>
</evidence>
<evidence type="ECO:0000313" key="2">
    <source>
        <dbReference type="Proteomes" id="UP001054945"/>
    </source>
</evidence>
<name>A0AAV4QRV7_CAEEX</name>